<dbReference type="OrthoDB" id="1293114at2759"/>
<dbReference type="SUPFAM" id="SSF51445">
    <property type="entry name" value="(Trans)glycosidases"/>
    <property type="match status" value="1"/>
</dbReference>
<dbReference type="AlphaFoldDB" id="A0A7J0FJ46"/>
<evidence type="ECO:0000256" key="4">
    <source>
        <dbReference type="ARBA" id="ARBA00023157"/>
    </source>
</evidence>
<keyword evidence="3 8" id="KW-0378">Hydrolase</keyword>
<organism evidence="8 9">
    <name type="scientific">Actinidia rufa</name>
    <dbReference type="NCBI Taxonomy" id="165716"/>
    <lineage>
        <taxon>Eukaryota</taxon>
        <taxon>Viridiplantae</taxon>
        <taxon>Streptophyta</taxon>
        <taxon>Embryophyta</taxon>
        <taxon>Tracheophyta</taxon>
        <taxon>Spermatophyta</taxon>
        <taxon>Magnoliopsida</taxon>
        <taxon>eudicotyledons</taxon>
        <taxon>Gunneridae</taxon>
        <taxon>Pentapetalae</taxon>
        <taxon>asterids</taxon>
        <taxon>Ericales</taxon>
        <taxon>Actinidiaceae</taxon>
        <taxon>Actinidia</taxon>
    </lineage>
</organism>
<dbReference type="SMART" id="SM00768">
    <property type="entry name" value="X8"/>
    <property type="match status" value="1"/>
</dbReference>
<dbReference type="InterPro" id="IPR012946">
    <property type="entry name" value="X8"/>
</dbReference>
<sequence length="131" mass="14387">MIVGEVGWPTDGDINANKDNARRFDQGLINCIMQGQGTPKCTSPPDIYVFALIDEDAKSIQPGISSDTGCVRLRWQWCIMAPEASVSDRNLPNMIDYACIYEDCTSLGYGSSCSGLDVRSNASYAFKERSM</sequence>
<dbReference type="InterPro" id="IPR044965">
    <property type="entry name" value="Glyco_hydro_17_plant"/>
</dbReference>
<keyword evidence="2" id="KW-0732">Signal</keyword>
<evidence type="ECO:0000256" key="5">
    <source>
        <dbReference type="ARBA" id="ARBA00023295"/>
    </source>
</evidence>
<comment type="similarity">
    <text evidence="1 6">Belongs to the glycosyl hydrolase 17 family.</text>
</comment>
<evidence type="ECO:0000313" key="9">
    <source>
        <dbReference type="Proteomes" id="UP000585474"/>
    </source>
</evidence>
<name>A0A7J0FJ46_9ERIC</name>
<protein>
    <submittedName>
        <fullName evidence="8">O-Glycosyl hydrolases family 17 protein</fullName>
    </submittedName>
</protein>
<evidence type="ECO:0000256" key="3">
    <source>
        <dbReference type="ARBA" id="ARBA00022801"/>
    </source>
</evidence>
<keyword evidence="9" id="KW-1185">Reference proteome</keyword>
<dbReference type="PANTHER" id="PTHR32227">
    <property type="entry name" value="GLUCAN ENDO-1,3-BETA-GLUCOSIDASE BG1-RELATED-RELATED"/>
    <property type="match status" value="1"/>
</dbReference>
<dbReference type="GO" id="GO:0004553">
    <property type="term" value="F:hydrolase activity, hydrolyzing O-glycosyl compounds"/>
    <property type="evidence" value="ECO:0007669"/>
    <property type="project" value="InterPro"/>
</dbReference>
<dbReference type="InterPro" id="IPR000490">
    <property type="entry name" value="Glyco_hydro_17"/>
</dbReference>
<accession>A0A7J0FJ46</accession>
<keyword evidence="5" id="KW-0326">Glycosidase</keyword>
<dbReference type="Pfam" id="PF07983">
    <property type="entry name" value="X8"/>
    <property type="match status" value="1"/>
</dbReference>
<proteinExistence type="inferred from homology"/>
<evidence type="ECO:0000313" key="8">
    <source>
        <dbReference type="EMBL" id="GFY98593.1"/>
    </source>
</evidence>
<gene>
    <name evidence="8" type="ORF">Acr_12g0011340</name>
</gene>
<dbReference type="EMBL" id="BJWL01000012">
    <property type="protein sequence ID" value="GFY98593.1"/>
    <property type="molecule type" value="Genomic_DNA"/>
</dbReference>
<dbReference type="InterPro" id="IPR017853">
    <property type="entry name" value="GH"/>
</dbReference>
<dbReference type="GO" id="GO:0005975">
    <property type="term" value="P:carbohydrate metabolic process"/>
    <property type="evidence" value="ECO:0007669"/>
    <property type="project" value="InterPro"/>
</dbReference>
<keyword evidence="4" id="KW-1015">Disulfide bond</keyword>
<comment type="caution">
    <text evidence="8">The sequence shown here is derived from an EMBL/GenBank/DDBJ whole genome shotgun (WGS) entry which is preliminary data.</text>
</comment>
<reference evidence="8 9" key="1">
    <citation type="submission" date="2019-07" db="EMBL/GenBank/DDBJ databases">
        <title>De Novo Assembly of kiwifruit Actinidia rufa.</title>
        <authorList>
            <person name="Sugita-Konishi S."/>
            <person name="Sato K."/>
            <person name="Mori E."/>
            <person name="Abe Y."/>
            <person name="Kisaki G."/>
            <person name="Hamano K."/>
            <person name="Suezawa K."/>
            <person name="Otani M."/>
            <person name="Fukuda T."/>
            <person name="Manabe T."/>
            <person name="Gomi K."/>
            <person name="Tabuchi M."/>
            <person name="Akimitsu K."/>
            <person name="Kataoka I."/>
        </authorList>
    </citation>
    <scope>NUCLEOTIDE SEQUENCE [LARGE SCALE GENOMIC DNA]</scope>
    <source>
        <strain evidence="9">cv. Fuchu</strain>
    </source>
</reference>
<dbReference type="Pfam" id="PF00332">
    <property type="entry name" value="Glyco_hydro_17"/>
    <property type="match status" value="1"/>
</dbReference>
<evidence type="ECO:0000256" key="1">
    <source>
        <dbReference type="ARBA" id="ARBA00008773"/>
    </source>
</evidence>
<dbReference type="Proteomes" id="UP000585474">
    <property type="component" value="Unassembled WGS sequence"/>
</dbReference>
<dbReference type="Gene3D" id="3.20.20.80">
    <property type="entry name" value="Glycosidases"/>
    <property type="match status" value="1"/>
</dbReference>
<evidence type="ECO:0000256" key="6">
    <source>
        <dbReference type="RuleBase" id="RU004335"/>
    </source>
</evidence>
<evidence type="ECO:0000256" key="2">
    <source>
        <dbReference type="ARBA" id="ARBA00022729"/>
    </source>
</evidence>
<feature type="domain" description="X8" evidence="7">
    <location>
        <begin position="76"/>
        <end position="130"/>
    </location>
</feature>
<evidence type="ECO:0000259" key="7">
    <source>
        <dbReference type="SMART" id="SM00768"/>
    </source>
</evidence>